<accession>A0A3Q2X1Z6</accession>
<evidence type="ECO:0000256" key="4">
    <source>
        <dbReference type="ARBA" id="ARBA00022692"/>
    </source>
</evidence>
<feature type="transmembrane region" description="Helical" evidence="9">
    <location>
        <begin position="30"/>
        <end position="48"/>
    </location>
</feature>
<dbReference type="GO" id="GO:0005743">
    <property type="term" value="C:mitochondrial inner membrane"/>
    <property type="evidence" value="ECO:0007669"/>
    <property type="project" value="UniProtKB-SubCell"/>
</dbReference>
<evidence type="ECO:0000313" key="11">
    <source>
        <dbReference type="Proteomes" id="UP000264840"/>
    </source>
</evidence>
<dbReference type="Proteomes" id="UP000264840">
    <property type="component" value="Unplaced"/>
</dbReference>
<dbReference type="Pfam" id="PF12597">
    <property type="entry name" value="Cox20"/>
    <property type="match status" value="1"/>
</dbReference>
<dbReference type="InterPro" id="IPR022533">
    <property type="entry name" value="Cox20"/>
</dbReference>
<evidence type="ECO:0000256" key="1">
    <source>
        <dbReference type="ARBA" id="ARBA00004273"/>
    </source>
</evidence>
<evidence type="ECO:0000313" key="10">
    <source>
        <dbReference type="Ensembl" id="ENSHBUP00000033539.1"/>
    </source>
</evidence>
<protein>
    <recommendedName>
        <fullName evidence="3">Cytochrome c oxidase assembly protein COX20, mitochondrial</fullName>
    </recommendedName>
</protein>
<evidence type="ECO:0000256" key="3">
    <source>
        <dbReference type="ARBA" id="ARBA00017689"/>
    </source>
</evidence>
<dbReference type="AlphaFoldDB" id="A0A3Q2X1Z6"/>
<dbReference type="GO" id="GO:0033617">
    <property type="term" value="P:mitochondrial respiratory chain complex IV assembly"/>
    <property type="evidence" value="ECO:0007669"/>
    <property type="project" value="InterPro"/>
</dbReference>
<dbReference type="STRING" id="8153.ENSHBUP00000033539"/>
<dbReference type="Ensembl" id="ENSHBUT00000027454.1">
    <property type="protein sequence ID" value="ENSHBUP00000033539.1"/>
    <property type="gene ID" value="ENSHBUG00000020666.1"/>
</dbReference>
<keyword evidence="8 9" id="KW-0472">Membrane</keyword>
<evidence type="ECO:0000256" key="2">
    <source>
        <dbReference type="ARBA" id="ARBA00009575"/>
    </source>
</evidence>
<keyword evidence="11" id="KW-1185">Reference proteome</keyword>
<comment type="similarity">
    <text evidence="2">Belongs to the COX20 family.</text>
</comment>
<dbReference type="PANTHER" id="PTHR31586">
    <property type="entry name" value="CYTOCHROME C OXIDASE PROTEIN 20"/>
    <property type="match status" value="1"/>
</dbReference>
<reference evidence="10" key="2">
    <citation type="submission" date="2025-09" db="UniProtKB">
        <authorList>
            <consortium name="Ensembl"/>
        </authorList>
    </citation>
    <scope>IDENTIFICATION</scope>
</reference>
<dbReference type="OMA" id="VSQIPCF"/>
<evidence type="ECO:0000256" key="9">
    <source>
        <dbReference type="SAM" id="Phobius"/>
    </source>
</evidence>
<dbReference type="PANTHER" id="PTHR31586:SF1">
    <property type="entry name" value="CYTOCHROME C OXIDASE ASSEMBLY PROTEIN COX20, MITOCHONDRIAL"/>
    <property type="match status" value="1"/>
</dbReference>
<keyword evidence="7" id="KW-0496">Mitochondrion</keyword>
<evidence type="ECO:0000256" key="5">
    <source>
        <dbReference type="ARBA" id="ARBA00022792"/>
    </source>
</evidence>
<feature type="transmembrane region" description="Helical" evidence="9">
    <location>
        <begin position="55"/>
        <end position="73"/>
    </location>
</feature>
<keyword evidence="4 9" id="KW-0812">Transmembrane</keyword>
<dbReference type="PRINTS" id="PR02049">
    <property type="entry name" value="PROTEINF36A"/>
</dbReference>
<proteinExistence type="inferred from homology"/>
<sequence>MAGEDRETQTKGLRLLGILDVQNTPCAREAILHGAGGSVAAGLLYFLATSRVKRSFDVGFAGFMVTTLGSWFYCRMNNAKLRVQQRLIQEGIKNKVAYEGTVMDPTKKGKQVSICPSCL</sequence>
<comment type="subcellular location">
    <subcellularLocation>
        <location evidence="1">Mitochondrion inner membrane</location>
    </subcellularLocation>
</comment>
<evidence type="ECO:0000256" key="7">
    <source>
        <dbReference type="ARBA" id="ARBA00023128"/>
    </source>
</evidence>
<reference evidence="10" key="1">
    <citation type="submission" date="2025-08" db="UniProtKB">
        <authorList>
            <consortium name="Ensembl"/>
        </authorList>
    </citation>
    <scope>IDENTIFICATION</scope>
</reference>
<keyword evidence="6 9" id="KW-1133">Transmembrane helix</keyword>
<keyword evidence="5" id="KW-0999">Mitochondrion inner membrane</keyword>
<name>A0A3Q2X1Z6_HAPBU</name>
<evidence type="ECO:0000256" key="6">
    <source>
        <dbReference type="ARBA" id="ARBA00022989"/>
    </source>
</evidence>
<organism evidence="10 11">
    <name type="scientific">Haplochromis burtoni</name>
    <name type="common">Burton's mouthbrooder</name>
    <name type="synonym">Chromis burtoni</name>
    <dbReference type="NCBI Taxonomy" id="8153"/>
    <lineage>
        <taxon>Eukaryota</taxon>
        <taxon>Metazoa</taxon>
        <taxon>Chordata</taxon>
        <taxon>Craniata</taxon>
        <taxon>Vertebrata</taxon>
        <taxon>Euteleostomi</taxon>
        <taxon>Actinopterygii</taxon>
        <taxon>Neopterygii</taxon>
        <taxon>Teleostei</taxon>
        <taxon>Neoteleostei</taxon>
        <taxon>Acanthomorphata</taxon>
        <taxon>Ovalentaria</taxon>
        <taxon>Cichlomorphae</taxon>
        <taxon>Cichliformes</taxon>
        <taxon>Cichlidae</taxon>
        <taxon>African cichlids</taxon>
        <taxon>Pseudocrenilabrinae</taxon>
        <taxon>Haplochromini</taxon>
        <taxon>Haplochromis</taxon>
    </lineage>
</organism>
<dbReference type="GeneTree" id="ENSGT00390000016158"/>
<evidence type="ECO:0000256" key="8">
    <source>
        <dbReference type="ARBA" id="ARBA00023136"/>
    </source>
</evidence>